<evidence type="ECO:0000313" key="1">
    <source>
        <dbReference type="EMBL" id="KAJ0090473.1"/>
    </source>
</evidence>
<dbReference type="EMBL" id="CM047904">
    <property type="protein sequence ID" value="KAJ0090473.1"/>
    <property type="molecule type" value="Genomic_DNA"/>
</dbReference>
<sequence>MNQNQGPTPVLVKAEVLCILNKLTPEKFDLVKGQLMDSGITSAVILQLCLLYMIRLFLTPHSAPCTLSYVLDLNEKLPPIPSDEPGGKEITVKRLLLNNCQEAFEGSYELGEEVRQMTTPEQEMERRGKERMLKLRTLGNIRLISELVKQKMKLLGHDSASYPAEENVEAVCQVFNTIDLRTNNWVPRREKVKGKKITEIHSGGRKNLGLRPGATTSIRNNRISGAQVITGPGGMPITRPWPRWYDAMVYQVTRKILGMQRSTPRGDGAGIQPMGRVHSASLNTRLLPQEPSFQSPASSKPAPAPYVPPVVEKPQAPAVRLNMDELGKKTVSLLKEYFSILDLGEALTCVEELKAPGYHPEFVKESISLALEKGPPRVDPLAKLLEHLAC</sequence>
<comment type="caution">
    <text evidence="1">The sequence shown here is derived from an EMBL/GenBank/DDBJ whole genome shotgun (WGS) entry which is preliminary data.</text>
</comment>
<name>A0ACC1AV45_9ROSI</name>
<dbReference type="Proteomes" id="UP001164250">
    <property type="component" value="Chromosome 8"/>
</dbReference>
<accession>A0ACC1AV45</accession>
<protein>
    <submittedName>
        <fullName evidence="1">Uncharacterized protein</fullName>
    </submittedName>
</protein>
<keyword evidence="2" id="KW-1185">Reference proteome</keyword>
<evidence type="ECO:0000313" key="2">
    <source>
        <dbReference type="Proteomes" id="UP001164250"/>
    </source>
</evidence>
<gene>
    <name evidence="1" type="ORF">Patl1_14537</name>
</gene>
<reference evidence="2" key="1">
    <citation type="journal article" date="2023" name="G3 (Bethesda)">
        <title>Genome assembly and association tests identify interacting loci associated with vigor, precocity, and sex in interspecific pistachio rootstocks.</title>
        <authorList>
            <person name="Palmer W."/>
            <person name="Jacygrad E."/>
            <person name="Sagayaradj S."/>
            <person name="Cavanaugh K."/>
            <person name="Han R."/>
            <person name="Bertier L."/>
            <person name="Beede B."/>
            <person name="Kafkas S."/>
            <person name="Golino D."/>
            <person name="Preece J."/>
            <person name="Michelmore R."/>
        </authorList>
    </citation>
    <scope>NUCLEOTIDE SEQUENCE [LARGE SCALE GENOMIC DNA]</scope>
</reference>
<proteinExistence type="predicted"/>
<organism evidence="1 2">
    <name type="scientific">Pistacia atlantica</name>
    <dbReference type="NCBI Taxonomy" id="434234"/>
    <lineage>
        <taxon>Eukaryota</taxon>
        <taxon>Viridiplantae</taxon>
        <taxon>Streptophyta</taxon>
        <taxon>Embryophyta</taxon>
        <taxon>Tracheophyta</taxon>
        <taxon>Spermatophyta</taxon>
        <taxon>Magnoliopsida</taxon>
        <taxon>eudicotyledons</taxon>
        <taxon>Gunneridae</taxon>
        <taxon>Pentapetalae</taxon>
        <taxon>rosids</taxon>
        <taxon>malvids</taxon>
        <taxon>Sapindales</taxon>
        <taxon>Anacardiaceae</taxon>
        <taxon>Pistacia</taxon>
    </lineage>
</organism>